<accession>A0A8C4Q1P3</accession>
<evidence type="ECO:0000256" key="2">
    <source>
        <dbReference type="ARBA" id="ARBA00005683"/>
    </source>
</evidence>
<name>A0A8C4Q1P3_EPTBU</name>
<organism evidence="11 12">
    <name type="scientific">Eptatretus burgeri</name>
    <name type="common">Inshore hagfish</name>
    <dbReference type="NCBI Taxonomy" id="7764"/>
    <lineage>
        <taxon>Eukaryota</taxon>
        <taxon>Metazoa</taxon>
        <taxon>Chordata</taxon>
        <taxon>Craniata</taxon>
        <taxon>Vertebrata</taxon>
        <taxon>Cyclostomata</taxon>
        <taxon>Myxini</taxon>
        <taxon>Myxiniformes</taxon>
        <taxon>Myxinidae</taxon>
        <taxon>Eptatretinae</taxon>
        <taxon>Eptatretus</taxon>
    </lineage>
</organism>
<evidence type="ECO:0000256" key="3">
    <source>
        <dbReference type="ARBA" id="ARBA00022473"/>
    </source>
</evidence>
<comment type="similarity">
    <text evidence="2 10">Belongs to the Wnt family.</text>
</comment>
<keyword evidence="3 10" id="KW-0217">Developmental protein</keyword>
<dbReference type="InterPro" id="IPR005817">
    <property type="entry name" value="Wnt"/>
</dbReference>
<evidence type="ECO:0000256" key="7">
    <source>
        <dbReference type="ARBA" id="ARBA00023157"/>
    </source>
</evidence>
<dbReference type="PRINTS" id="PR01349">
    <property type="entry name" value="WNTPROTEIN"/>
</dbReference>
<dbReference type="Ensembl" id="ENSEBUT00000009123.1">
    <property type="protein sequence ID" value="ENSEBUP00000008616.1"/>
    <property type="gene ID" value="ENSEBUG00000005567.1"/>
</dbReference>
<keyword evidence="7" id="KW-1015">Disulfide bond</keyword>
<dbReference type="PANTHER" id="PTHR12027">
    <property type="entry name" value="WNT RELATED"/>
    <property type="match status" value="1"/>
</dbReference>
<evidence type="ECO:0000256" key="8">
    <source>
        <dbReference type="ARBA" id="ARBA00023180"/>
    </source>
</evidence>
<dbReference type="SMART" id="SM00097">
    <property type="entry name" value="WNT1"/>
    <property type="match status" value="1"/>
</dbReference>
<evidence type="ECO:0000256" key="4">
    <source>
        <dbReference type="ARBA" id="ARBA00022525"/>
    </source>
</evidence>
<dbReference type="GO" id="GO:0005109">
    <property type="term" value="F:frizzled binding"/>
    <property type="evidence" value="ECO:0007669"/>
    <property type="project" value="TreeGrafter"/>
</dbReference>
<keyword evidence="6 10" id="KW-0879">Wnt signaling pathway</keyword>
<sequence>MEDSRTATTLLVLLTAAVVSPSNWLALSRLSSLASVHVEAAGCEQLVGITSRQLQLCKRHGEVMESVRRGAGLAITECQHQFRQRRWNCSTIHRGPHIFGRLVNQGTREGAFVYAIASAGVAHAVTRGCSSGELEKCGCDRTVRGSSPDGFQWSGCSDNIAYGVAFSQSFVDARERGKSASSSRALMNLHNNEAGRKYSLVSMPYSEALA</sequence>
<comment type="subcellular location">
    <subcellularLocation>
        <location evidence="1 10">Secreted</location>
        <location evidence="1 10">Extracellular space</location>
        <location evidence="1 10">Extracellular matrix</location>
    </subcellularLocation>
</comment>
<evidence type="ECO:0000256" key="6">
    <source>
        <dbReference type="ARBA" id="ARBA00022687"/>
    </source>
</evidence>
<dbReference type="GO" id="GO:0045165">
    <property type="term" value="P:cell fate commitment"/>
    <property type="evidence" value="ECO:0007669"/>
    <property type="project" value="TreeGrafter"/>
</dbReference>
<dbReference type="GO" id="GO:0005125">
    <property type="term" value="F:cytokine activity"/>
    <property type="evidence" value="ECO:0007669"/>
    <property type="project" value="TreeGrafter"/>
</dbReference>
<evidence type="ECO:0000256" key="5">
    <source>
        <dbReference type="ARBA" id="ARBA00022530"/>
    </source>
</evidence>
<keyword evidence="5" id="KW-0272">Extracellular matrix</keyword>
<proteinExistence type="inferred from homology"/>
<dbReference type="GeneTree" id="ENSGT00940000159654"/>
<dbReference type="GO" id="GO:0030182">
    <property type="term" value="P:neuron differentiation"/>
    <property type="evidence" value="ECO:0007669"/>
    <property type="project" value="TreeGrafter"/>
</dbReference>
<dbReference type="Pfam" id="PF00110">
    <property type="entry name" value="wnt"/>
    <property type="match status" value="1"/>
</dbReference>
<dbReference type="PANTHER" id="PTHR12027:SF101">
    <property type="entry name" value="PROTEIN WNT-4"/>
    <property type="match status" value="1"/>
</dbReference>
<reference evidence="11" key="1">
    <citation type="submission" date="2025-08" db="UniProtKB">
        <authorList>
            <consortium name="Ensembl"/>
        </authorList>
    </citation>
    <scope>IDENTIFICATION</scope>
</reference>
<comment type="function">
    <text evidence="10">Ligand for members of the frizzled family of seven transmembrane receptors.</text>
</comment>
<protein>
    <recommendedName>
        <fullName evidence="10">Protein Wnt</fullName>
    </recommendedName>
</protein>
<dbReference type="Proteomes" id="UP000694388">
    <property type="component" value="Unplaced"/>
</dbReference>
<keyword evidence="8" id="KW-0325">Glycoprotein</keyword>
<dbReference type="AlphaFoldDB" id="A0A8C4Q1P3"/>
<dbReference type="GO" id="GO:0005615">
    <property type="term" value="C:extracellular space"/>
    <property type="evidence" value="ECO:0007669"/>
    <property type="project" value="TreeGrafter"/>
</dbReference>
<keyword evidence="9" id="KW-0449">Lipoprotein</keyword>
<dbReference type="GO" id="GO:0060070">
    <property type="term" value="P:canonical Wnt signaling pathway"/>
    <property type="evidence" value="ECO:0007669"/>
    <property type="project" value="TreeGrafter"/>
</dbReference>
<evidence type="ECO:0000256" key="9">
    <source>
        <dbReference type="ARBA" id="ARBA00023288"/>
    </source>
</evidence>
<evidence type="ECO:0000313" key="11">
    <source>
        <dbReference type="Ensembl" id="ENSEBUP00000008616.1"/>
    </source>
</evidence>
<keyword evidence="4" id="KW-0964">Secreted</keyword>
<evidence type="ECO:0000256" key="10">
    <source>
        <dbReference type="RuleBase" id="RU003500"/>
    </source>
</evidence>
<evidence type="ECO:0000313" key="12">
    <source>
        <dbReference type="Proteomes" id="UP000694388"/>
    </source>
</evidence>
<reference evidence="11" key="2">
    <citation type="submission" date="2025-09" db="UniProtKB">
        <authorList>
            <consortium name="Ensembl"/>
        </authorList>
    </citation>
    <scope>IDENTIFICATION</scope>
</reference>
<keyword evidence="12" id="KW-1185">Reference proteome</keyword>
<evidence type="ECO:0000256" key="1">
    <source>
        <dbReference type="ARBA" id="ARBA00004498"/>
    </source>
</evidence>